<dbReference type="EMBL" id="CP031442">
    <property type="protein sequence ID" value="AXM06427.1"/>
    <property type="molecule type" value="Genomic_DNA"/>
</dbReference>
<proteinExistence type="predicted"/>
<dbReference type="Proteomes" id="UP000256621">
    <property type="component" value="Chromosome"/>
</dbReference>
<name>A0AAD0VN76_CUTAC</name>
<gene>
    <name evidence="2" type="ORF">DXN06_04180</name>
</gene>
<organism evidence="2 3">
    <name type="scientific">Cutibacterium acnes</name>
    <name type="common">Propionibacterium acnes</name>
    <dbReference type="NCBI Taxonomy" id="1747"/>
    <lineage>
        <taxon>Bacteria</taxon>
        <taxon>Bacillati</taxon>
        <taxon>Actinomycetota</taxon>
        <taxon>Actinomycetes</taxon>
        <taxon>Propionibacteriales</taxon>
        <taxon>Propionibacteriaceae</taxon>
        <taxon>Cutibacterium</taxon>
    </lineage>
</organism>
<evidence type="ECO:0000313" key="3">
    <source>
        <dbReference type="Proteomes" id="UP000256621"/>
    </source>
</evidence>
<evidence type="ECO:0000313" key="2">
    <source>
        <dbReference type="EMBL" id="AXM06427.1"/>
    </source>
</evidence>
<sequence length="64" mass="6742">MRIFLNSTGAYGSFGCGGPGREGTFVVVDSDVSMPGKARQHPQLRAQAEPGQQTTFAVTGTVLR</sequence>
<feature type="region of interest" description="Disordered" evidence="1">
    <location>
        <begin position="41"/>
        <end position="64"/>
    </location>
</feature>
<dbReference type="PROSITE" id="PS51257">
    <property type="entry name" value="PROKAR_LIPOPROTEIN"/>
    <property type="match status" value="1"/>
</dbReference>
<protein>
    <submittedName>
        <fullName evidence="2">Uncharacterized protein</fullName>
    </submittedName>
</protein>
<accession>A0AAD0VN76</accession>
<dbReference type="AlphaFoldDB" id="A0AAD0VN76"/>
<reference evidence="2 3" key="1">
    <citation type="submission" date="2018-08" db="EMBL/GenBank/DDBJ databases">
        <title>Genome sequencing of Cutibacterium acnes KCOM 1315.</title>
        <authorList>
            <person name="Kook J.-K."/>
            <person name="Park S.-N."/>
            <person name="Lim Y.K."/>
        </authorList>
    </citation>
    <scope>NUCLEOTIDE SEQUENCE [LARGE SCALE GENOMIC DNA]</scope>
    <source>
        <strain evidence="2 3">KCOM 1315</strain>
    </source>
</reference>
<evidence type="ECO:0000256" key="1">
    <source>
        <dbReference type="SAM" id="MobiDB-lite"/>
    </source>
</evidence>
<dbReference type="RefSeq" id="WP_073860635.1">
    <property type="nucleotide sequence ID" value="NZ_CAMHVY010000007.1"/>
</dbReference>